<dbReference type="GO" id="GO:0005794">
    <property type="term" value="C:Golgi apparatus"/>
    <property type="evidence" value="ECO:0007669"/>
    <property type="project" value="TreeGrafter"/>
</dbReference>
<evidence type="ECO:0000313" key="11">
    <source>
        <dbReference type="Proteomes" id="UP000596660"/>
    </source>
</evidence>
<accession>A0A803N2V4</accession>
<evidence type="ECO:0000259" key="8">
    <source>
        <dbReference type="Pfam" id="PF13839"/>
    </source>
</evidence>
<evidence type="ECO:0000256" key="7">
    <source>
        <dbReference type="SAM" id="SignalP"/>
    </source>
</evidence>
<evidence type="ECO:0000256" key="3">
    <source>
        <dbReference type="ARBA" id="ARBA00022692"/>
    </source>
</evidence>
<organism evidence="10 11">
    <name type="scientific">Chenopodium quinoa</name>
    <name type="common">Quinoa</name>
    <dbReference type="NCBI Taxonomy" id="63459"/>
    <lineage>
        <taxon>Eukaryota</taxon>
        <taxon>Viridiplantae</taxon>
        <taxon>Streptophyta</taxon>
        <taxon>Embryophyta</taxon>
        <taxon>Tracheophyta</taxon>
        <taxon>Spermatophyta</taxon>
        <taxon>Magnoliopsida</taxon>
        <taxon>eudicotyledons</taxon>
        <taxon>Gunneridae</taxon>
        <taxon>Pentapetalae</taxon>
        <taxon>Caryophyllales</taxon>
        <taxon>Chenopodiaceae</taxon>
        <taxon>Chenopodioideae</taxon>
        <taxon>Atripliceae</taxon>
        <taxon>Chenopodium</taxon>
    </lineage>
</organism>
<dbReference type="AlphaFoldDB" id="A0A803N2V4"/>
<reference evidence="10" key="1">
    <citation type="journal article" date="2017" name="Nature">
        <title>The genome of Chenopodium quinoa.</title>
        <authorList>
            <person name="Jarvis D.E."/>
            <person name="Ho Y.S."/>
            <person name="Lightfoot D.J."/>
            <person name="Schmoeckel S.M."/>
            <person name="Li B."/>
            <person name="Borm T.J.A."/>
            <person name="Ohyanagi H."/>
            <person name="Mineta K."/>
            <person name="Michell C.T."/>
            <person name="Saber N."/>
            <person name="Kharbatia N.M."/>
            <person name="Rupper R.R."/>
            <person name="Sharp A.R."/>
            <person name="Dally N."/>
            <person name="Boughton B.A."/>
            <person name="Woo Y.H."/>
            <person name="Gao G."/>
            <person name="Schijlen E.G.W.M."/>
            <person name="Guo X."/>
            <person name="Momin A.A."/>
            <person name="Negrao S."/>
            <person name="Al-Babili S."/>
            <person name="Gehring C."/>
            <person name="Roessner U."/>
            <person name="Jung C."/>
            <person name="Murphy K."/>
            <person name="Arold S.T."/>
            <person name="Gojobori T."/>
            <person name="van der Linden C.G."/>
            <person name="van Loo E.N."/>
            <person name="Jellen E.N."/>
            <person name="Maughan P.J."/>
            <person name="Tester M."/>
        </authorList>
    </citation>
    <scope>NUCLEOTIDE SEQUENCE [LARGE SCALE GENOMIC DNA]</scope>
    <source>
        <strain evidence="10">cv. PI 614886</strain>
    </source>
</reference>
<evidence type="ECO:0008006" key="12">
    <source>
        <dbReference type="Google" id="ProtNLM"/>
    </source>
</evidence>
<evidence type="ECO:0000313" key="10">
    <source>
        <dbReference type="EnsemblPlants" id="AUR62039510-RA:cds"/>
    </source>
</evidence>
<dbReference type="GO" id="GO:0016413">
    <property type="term" value="F:O-acetyltransferase activity"/>
    <property type="evidence" value="ECO:0007669"/>
    <property type="project" value="InterPro"/>
</dbReference>
<keyword evidence="11" id="KW-1185">Reference proteome</keyword>
<evidence type="ECO:0000256" key="4">
    <source>
        <dbReference type="ARBA" id="ARBA00022968"/>
    </source>
</evidence>
<evidence type="ECO:0000259" key="9">
    <source>
        <dbReference type="Pfam" id="PF14416"/>
    </source>
</evidence>
<reference evidence="10" key="2">
    <citation type="submission" date="2021-03" db="UniProtKB">
        <authorList>
            <consortium name="EnsemblPlants"/>
        </authorList>
    </citation>
    <scope>IDENTIFICATION</scope>
</reference>
<evidence type="ECO:0000256" key="5">
    <source>
        <dbReference type="ARBA" id="ARBA00022989"/>
    </source>
</evidence>
<dbReference type="EnsemblPlants" id="AUR62039510-RA">
    <property type="protein sequence ID" value="AUR62039510-RA:cds"/>
    <property type="gene ID" value="AUR62039510"/>
</dbReference>
<protein>
    <recommendedName>
        <fullName evidence="12">Trichome birefringence-like N-terminal domain-containing protein</fullName>
    </recommendedName>
</protein>
<proteinExistence type="inferred from homology"/>
<feature type="domain" description="Trichome birefringence-like C-terminal" evidence="8">
    <location>
        <begin position="149"/>
        <end position="275"/>
    </location>
</feature>
<keyword evidence="5" id="KW-1133">Transmembrane helix</keyword>
<feature type="signal peptide" evidence="7">
    <location>
        <begin position="1"/>
        <end position="16"/>
    </location>
</feature>
<evidence type="ECO:0000256" key="1">
    <source>
        <dbReference type="ARBA" id="ARBA00004167"/>
    </source>
</evidence>
<comment type="subcellular location">
    <subcellularLocation>
        <location evidence="1">Membrane</location>
        <topology evidence="1">Single-pass membrane protein</topology>
    </subcellularLocation>
</comment>
<dbReference type="PANTHER" id="PTHR32285">
    <property type="entry name" value="PROTEIN TRICHOME BIREFRINGENCE-LIKE 9-RELATED"/>
    <property type="match status" value="1"/>
</dbReference>
<feature type="chain" id="PRO_5030885131" description="Trichome birefringence-like N-terminal domain-containing protein" evidence="7">
    <location>
        <begin position="17"/>
        <end position="312"/>
    </location>
</feature>
<dbReference type="InterPro" id="IPR026057">
    <property type="entry name" value="TBL_C"/>
</dbReference>
<sequence>MVVVLLLSISIYESMADDSCNRFEGSWVYDPSYPLYDSSLCPFLSKQFDCQKNGSPDKFYLGYKWQPTGCNLNRVRLELEGGAVVIAGLLKRRLEMEVGAAWWWEECSGFSGGEEIGVDGFWWQVAGGRWGCGGQGRGRKPIPNHDLAEQSQQSPLYTFQFPEHNLTIDMQWHQYLVDIDVETIGRVLMLESIKSSSHVWKDYDLLVFDSWHWWFHDSPNQPWDFIQLGNETKKDMNRTYAFEIALKTWANWVDSEVDHTRTKVFYQGISPNHLRPDAHPQKYGDSKTGPDCTHWCLAGLPDSWNLLLYASL</sequence>
<evidence type="ECO:0000256" key="2">
    <source>
        <dbReference type="ARBA" id="ARBA00007727"/>
    </source>
</evidence>
<dbReference type="InterPro" id="IPR025846">
    <property type="entry name" value="TBL_N"/>
</dbReference>
<dbReference type="InterPro" id="IPR029962">
    <property type="entry name" value="TBL"/>
</dbReference>
<dbReference type="Pfam" id="PF14416">
    <property type="entry name" value="PMR5N"/>
    <property type="match status" value="1"/>
</dbReference>
<keyword evidence="6" id="KW-0472">Membrane</keyword>
<dbReference type="PANTHER" id="PTHR32285:SF372">
    <property type="entry name" value="PROTEIN TRICHOME BIREFRINGENCE-LIKE 43"/>
    <property type="match status" value="1"/>
</dbReference>
<dbReference type="Proteomes" id="UP000596660">
    <property type="component" value="Unplaced"/>
</dbReference>
<comment type="similarity">
    <text evidence="2">Belongs to the PC-esterase family. TBL subfamily.</text>
</comment>
<dbReference type="Gramene" id="AUR62039510-RA">
    <property type="protein sequence ID" value="AUR62039510-RA:cds"/>
    <property type="gene ID" value="AUR62039510"/>
</dbReference>
<name>A0A803N2V4_CHEQI</name>
<keyword evidence="4" id="KW-0735">Signal-anchor</keyword>
<keyword evidence="7" id="KW-0732">Signal</keyword>
<dbReference type="Pfam" id="PF13839">
    <property type="entry name" value="PC-Esterase"/>
    <property type="match status" value="1"/>
</dbReference>
<evidence type="ECO:0000256" key="6">
    <source>
        <dbReference type="ARBA" id="ARBA00023136"/>
    </source>
</evidence>
<dbReference type="GO" id="GO:0016020">
    <property type="term" value="C:membrane"/>
    <property type="evidence" value="ECO:0007669"/>
    <property type="project" value="UniProtKB-SubCell"/>
</dbReference>
<keyword evidence="3" id="KW-0812">Transmembrane</keyword>
<feature type="domain" description="Trichome birefringence-like N-terminal" evidence="9">
    <location>
        <begin position="19"/>
        <end position="71"/>
    </location>
</feature>